<dbReference type="Pfam" id="PF05719">
    <property type="entry name" value="GPP34"/>
    <property type="match status" value="1"/>
</dbReference>
<keyword evidence="3" id="KW-0446">Lipid-binding</keyword>
<organism evidence="5">
    <name type="scientific">Streptomyces sp. NBC_00119</name>
    <dbReference type="NCBI Taxonomy" id="2975659"/>
    <lineage>
        <taxon>Bacteria</taxon>
        <taxon>Bacillati</taxon>
        <taxon>Actinomycetota</taxon>
        <taxon>Actinomycetes</taxon>
        <taxon>Kitasatosporales</taxon>
        <taxon>Streptomycetaceae</taxon>
        <taxon>Streptomyces</taxon>
    </lineage>
</organism>
<dbReference type="GO" id="GO:0012505">
    <property type="term" value="C:endomembrane system"/>
    <property type="evidence" value="ECO:0007669"/>
    <property type="project" value="UniProtKB-ARBA"/>
</dbReference>
<evidence type="ECO:0000256" key="3">
    <source>
        <dbReference type="ARBA" id="ARBA00023121"/>
    </source>
</evidence>
<evidence type="ECO:0000256" key="1">
    <source>
        <dbReference type="ARBA" id="ARBA00004255"/>
    </source>
</evidence>
<dbReference type="InterPro" id="IPR008628">
    <property type="entry name" value="GPP34-like"/>
</dbReference>
<proteinExistence type="predicted"/>
<evidence type="ECO:0000256" key="4">
    <source>
        <dbReference type="ARBA" id="ARBA00023136"/>
    </source>
</evidence>
<keyword evidence="4" id="KW-0472">Membrane</keyword>
<name>A0AAU1UH01_9ACTN</name>
<dbReference type="GO" id="GO:0070273">
    <property type="term" value="F:phosphatidylinositol-4-phosphate binding"/>
    <property type="evidence" value="ECO:0007669"/>
    <property type="project" value="InterPro"/>
</dbReference>
<keyword evidence="2" id="KW-0333">Golgi apparatus</keyword>
<dbReference type="InterPro" id="IPR038261">
    <property type="entry name" value="GPP34-like_sf"/>
</dbReference>
<dbReference type="EMBL" id="CP108195">
    <property type="protein sequence ID" value="WTS17209.1"/>
    <property type="molecule type" value="Genomic_DNA"/>
</dbReference>
<dbReference type="AlphaFoldDB" id="A0AAU1UH01"/>
<evidence type="ECO:0000313" key="5">
    <source>
        <dbReference type="EMBL" id="WTS17209.1"/>
    </source>
</evidence>
<protein>
    <submittedName>
        <fullName evidence="5">GPP34 family phosphoprotein</fullName>
    </submittedName>
</protein>
<comment type="subcellular location">
    <subcellularLocation>
        <location evidence="1">Golgi apparatus membrane</location>
        <topology evidence="1">Peripheral membrane protein</topology>
        <orientation evidence="1">Cytoplasmic side</orientation>
    </subcellularLocation>
</comment>
<gene>
    <name evidence="5" type="ORF">OHU69_42935</name>
</gene>
<sequence>MTQTLYGRIYLTAYDTPAHDLYDRTRTGFLLRAAVLAELAIRGNLVASHGDVSVAEPGPTGDPVLDLTLDHVARDRRGWKSWIRHDRKETLLAVEDRLVAQGVLAVEEKRSFGRSRREVTVRDASAVTSLQATATGLLHGTEPATLIAPADAALVALAAAGGIRSVVSRADAHARKERIEKLTGRLDAVAPGLGKAIGGLGMTMVAAQGGLGGG</sequence>
<accession>A0AAU1UH01</accession>
<reference evidence="5" key="1">
    <citation type="submission" date="2022-10" db="EMBL/GenBank/DDBJ databases">
        <title>The complete genomes of actinobacterial strains from the NBC collection.</title>
        <authorList>
            <person name="Joergensen T.S."/>
            <person name="Alvarez Arevalo M."/>
            <person name="Sterndorff E.B."/>
            <person name="Faurdal D."/>
            <person name="Vuksanovic O."/>
            <person name="Mourched A.-S."/>
            <person name="Charusanti P."/>
            <person name="Shaw S."/>
            <person name="Blin K."/>
            <person name="Weber T."/>
        </authorList>
    </citation>
    <scope>NUCLEOTIDE SEQUENCE</scope>
    <source>
        <strain evidence="5">NBC_00119</strain>
    </source>
</reference>
<dbReference type="Gene3D" id="1.10.3630.10">
    <property type="entry name" value="yeast vps74-n-term truncation variant domain like"/>
    <property type="match status" value="1"/>
</dbReference>
<evidence type="ECO:0000256" key="2">
    <source>
        <dbReference type="ARBA" id="ARBA00023034"/>
    </source>
</evidence>
<dbReference type="GO" id="GO:0005737">
    <property type="term" value="C:cytoplasm"/>
    <property type="evidence" value="ECO:0007669"/>
    <property type="project" value="UniProtKB-ARBA"/>
</dbReference>